<dbReference type="Pfam" id="PF08172">
    <property type="entry name" value="CASP_C"/>
    <property type="match status" value="1"/>
</dbReference>
<gene>
    <name evidence="14" type="ORF">DYB35_003738</name>
    <name evidence="15" type="ORF">DYB37_007626</name>
</gene>
<dbReference type="GO" id="GO:0006891">
    <property type="term" value="P:intra-Golgi vesicle-mediated transport"/>
    <property type="evidence" value="ECO:0007669"/>
    <property type="project" value="InterPro"/>
</dbReference>
<feature type="domain" description="Cux N-terminal" evidence="13">
    <location>
        <begin position="10"/>
        <end position="114"/>
    </location>
</feature>
<name>A0A418D8P6_APHAT</name>
<dbReference type="EMBL" id="QUTH01001938">
    <property type="protein sequence ID" value="RHZ28529.1"/>
    <property type="molecule type" value="Genomic_DNA"/>
</dbReference>
<feature type="coiled-coil region" evidence="10">
    <location>
        <begin position="131"/>
        <end position="182"/>
    </location>
</feature>
<dbReference type="Proteomes" id="UP000285712">
    <property type="component" value="Unassembled WGS sequence"/>
</dbReference>
<keyword evidence="9 11" id="KW-0472">Membrane</keyword>
<evidence type="ECO:0000256" key="2">
    <source>
        <dbReference type="ARBA" id="ARBA00006415"/>
    </source>
</evidence>
<evidence type="ECO:0000256" key="8">
    <source>
        <dbReference type="ARBA" id="ARBA00023054"/>
    </source>
</evidence>
<keyword evidence="7" id="KW-0333">Golgi apparatus</keyword>
<dbReference type="Pfam" id="PF25398">
    <property type="entry name" value="CUX1_N"/>
    <property type="match status" value="1"/>
</dbReference>
<evidence type="ECO:0000256" key="11">
    <source>
        <dbReference type="SAM" id="Phobius"/>
    </source>
</evidence>
<evidence type="ECO:0000256" key="9">
    <source>
        <dbReference type="ARBA" id="ARBA00023136"/>
    </source>
</evidence>
<dbReference type="AlphaFoldDB" id="A0A418D8P6"/>
<dbReference type="VEuPathDB" id="FungiDB:H257_13840"/>
<sequence>MDSSTRALILTVTQYWKGFDLDSKRVMLDAQGVSMQEQKEHSLKSRKALAEHTKKFRKLVDTDKVAAMPSLLKAYQEEIDTLTKRAKYSDNSFFALYKALYEAPDPVPALDAALLLESTSPAPSSTASSDKTQSIDLVAKLRRELASYESEFASLKNQDITIRNLEAKLAAMEDNMERHVEDKVHAQCSDLENTLRLREGRNFLRRPPMLDDALTQLDLMRSELFRAKQQADHVHAVHASETQSLLTDLSRFHGVELENQRLKDQLRQNRHPLTSDTNSSSNLAYQQNTAVSTMQWELEIAQKDAVIAQHEREILRLQDTMAGQTSHWTAQVTALQCQVTELSDRPTVAAYEQALALQASPHQQVAGLTSVEASYSTDKGLNVMISDLQAQLVAQKHMHESTVKQLELANAATVSRHVSVIAQLESALDEALDTTTRKDMPSSILGDVLGSSNGDKDAKLVAIIRQQRDRAKDKLKHVEAELHRAVAAAQAASTRLRQLEVENVDLVHKMRYVSSTNQRGDLETGKHSSSLYEARMNPFDQFKQMESAARVAQLNPLDKIMLVSARLILSHPFTRMGLLVYLVVLHSLVMGTLYLSMHLCNISNHT</sequence>
<evidence type="ECO:0000313" key="17">
    <source>
        <dbReference type="Proteomes" id="UP000285712"/>
    </source>
</evidence>
<proteinExistence type="inferred from homology"/>
<evidence type="ECO:0000259" key="13">
    <source>
        <dbReference type="Pfam" id="PF25398"/>
    </source>
</evidence>
<protein>
    <recommendedName>
        <fullName evidence="3">Protein CASP</fullName>
    </recommendedName>
</protein>
<evidence type="ECO:0000256" key="7">
    <source>
        <dbReference type="ARBA" id="ARBA00023034"/>
    </source>
</evidence>
<dbReference type="PANTHER" id="PTHR14043">
    <property type="entry name" value="CCAAT DISPLACEMENT PROTEIN-RELATED"/>
    <property type="match status" value="1"/>
</dbReference>
<feature type="transmembrane region" description="Helical" evidence="11">
    <location>
        <begin position="576"/>
        <end position="595"/>
    </location>
</feature>
<accession>A0A418D8P6</accession>
<comment type="subcellular location">
    <subcellularLocation>
        <location evidence="1">Golgi apparatus membrane</location>
        <topology evidence="1">Single-pass type IV membrane protein</topology>
    </subcellularLocation>
</comment>
<dbReference type="PANTHER" id="PTHR14043:SF2">
    <property type="entry name" value="HOMEOBOX PROTEIN CUT"/>
    <property type="match status" value="1"/>
</dbReference>
<comment type="similarity">
    <text evidence="2">Belongs to the CASP family.</text>
</comment>
<keyword evidence="8 10" id="KW-0175">Coiled coil</keyword>
<dbReference type="InterPro" id="IPR057476">
    <property type="entry name" value="Cux_N"/>
</dbReference>
<keyword evidence="6 11" id="KW-1133">Transmembrane helix</keyword>
<dbReference type="InterPro" id="IPR012955">
    <property type="entry name" value="CASP_C"/>
</dbReference>
<evidence type="ECO:0000256" key="4">
    <source>
        <dbReference type="ARBA" id="ARBA00022448"/>
    </source>
</evidence>
<feature type="domain" description="CASP C-terminal" evidence="12">
    <location>
        <begin position="385"/>
        <end position="598"/>
    </location>
</feature>
<reference evidence="16 17" key="1">
    <citation type="submission" date="2018-08" db="EMBL/GenBank/DDBJ databases">
        <title>Aphanomyces genome sequencing and annotation.</title>
        <authorList>
            <person name="Minardi D."/>
            <person name="Oidtmann B."/>
            <person name="Van Der Giezen M."/>
            <person name="Studholme D.J."/>
        </authorList>
    </citation>
    <scope>NUCLEOTIDE SEQUENCE [LARGE SCALE GENOMIC DNA]</scope>
    <source>
        <strain evidence="15 16">Da</strain>
        <strain evidence="14 17">Sv</strain>
    </source>
</reference>
<evidence type="ECO:0000256" key="6">
    <source>
        <dbReference type="ARBA" id="ARBA00022989"/>
    </source>
</evidence>
<keyword evidence="4" id="KW-0813">Transport</keyword>
<organism evidence="14 17">
    <name type="scientific">Aphanomyces astaci</name>
    <name type="common">Crayfish plague agent</name>
    <dbReference type="NCBI Taxonomy" id="112090"/>
    <lineage>
        <taxon>Eukaryota</taxon>
        <taxon>Sar</taxon>
        <taxon>Stramenopiles</taxon>
        <taxon>Oomycota</taxon>
        <taxon>Saprolegniomycetes</taxon>
        <taxon>Saprolegniales</taxon>
        <taxon>Verrucalvaceae</taxon>
        <taxon>Aphanomyces</taxon>
    </lineage>
</organism>
<keyword evidence="5 11" id="KW-0812">Transmembrane</keyword>
<comment type="caution">
    <text evidence="14">The sequence shown here is derived from an EMBL/GenBank/DDBJ whole genome shotgun (WGS) entry which is preliminary data.</text>
</comment>
<evidence type="ECO:0000256" key="1">
    <source>
        <dbReference type="ARBA" id="ARBA00004409"/>
    </source>
</evidence>
<evidence type="ECO:0000313" key="15">
    <source>
        <dbReference type="EMBL" id="RHZ28529.1"/>
    </source>
</evidence>
<evidence type="ECO:0000256" key="10">
    <source>
        <dbReference type="SAM" id="Coils"/>
    </source>
</evidence>
<evidence type="ECO:0000259" key="12">
    <source>
        <dbReference type="Pfam" id="PF08172"/>
    </source>
</evidence>
<evidence type="ECO:0000313" key="16">
    <source>
        <dbReference type="Proteomes" id="UP000285430"/>
    </source>
</evidence>
<feature type="coiled-coil region" evidence="10">
    <location>
        <begin position="461"/>
        <end position="502"/>
    </location>
</feature>
<evidence type="ECO:0000256" key="3">
    <source>
        <dbReference type="ARBA" id="ARBA00018691"/>
    </source>
</evidence>
<dbReference type="GO" id="GO:0000139">
    <property type="term" value="C:Golgi membrane"/>
    <property type="evidence" value="ECO:0007669"/>
    <property type="project" value="UniProtKB-SubCell"/>
</dbReference>
<evidence type="ECO:0000256" key="5">
    <source>
        <dbReference type="ARBA" id="ARBA00022692"/>
    </source>
</evidence>
<dbReference type="Proteomes" id="UP000285430">
    <property type="component" value="Unassembled WGS sequence"/>
</dbReference>
<dbReference type="EMBL" id="QUTG01003603">
    <property type="protein sequence ID" value="RHY90925.1"/>
    <property type="molecule type" value="Genomic_DNA"/>
</dbReference>
<evidence type="ECO:0000313" key="14">
    <source>
        <dbReference type="EMBL" id="RHY90925.1"/>
    </source>
</evidence>